<dbReference type="SUPFAM" id="SSF50911">
    <property type="entry name" value="Mannose 6-phosphate receptor domain"/>
    <property type="match status" value="1"/>
</dbReference>
<keyword evidence="5" id="KW-1185">Reference proteome</keyword>
<dbReference type="PROSITE" id="PS51914">
    <property type="entry name" value="MRH"/>
    <property type="match status" value="1"/>
</dbReference>
<comment type="caution">
    <text evidence="4">The sequence shown here is derived from an EMBL/GenBank/DDBJ whole genome shotgun (WGS) entry which is preliminary data.</text>
</comment>
<evidence type="ECO:0000313" key="4">
    <source>
        <dbReference type="EMBL" id="KAJ3585012.1"/>
    </source>
</evidence>
<evidence type="ECO:0000256" key="1">
    <source>
        <dbReference type="ARBA" id="ARBA00022729"/>
    </source>
</evidence>
<dbReference type="Proteomes" id="UP001148018">
    <property type="component" value="Unassembled WGS sequence"/>
</dbReference>
<dbReference type="InterPro" id="IPR036607">
    <property type="entry name" value="PRKCSH"/>
</dbReference>
<sequence>GAPGPGLRPRALSPRLPPEDRDDALYLWTVSWKWGEWAESLGSEYSRMRYESGEPCLHGPTRNTLVTLTCALETALRSVREPGRCQYIMDLHTPAACRPARKQRGVHSEL</sequence>
<organism evidence="4 5">
    <name type="scientific">Muraenolepis orangiensis</name>
    <name type="common">Patagonian moray cod</name>
    <dbReference type="NCBI Taxonomy" id="630683"/>
    <lineage>
        <taxon>Eukaryota</taxon>
        <taxon>Metazoa</taxon>
        <taxon>Chordata</taxon>
        <taxon>Craniata</taxon>
        <taxon>Vertebrata</taxon>
        <taxon>Euteleostomi</taxon>
        <taxon>Actinopterygii</taxon>
        <taxon>Neopterygii</taxon>
        <taxon>Teleostei</taxon>
        <taxon>Neoteleostei</taxon>
        <taxon>Acanthomorphata</taxon>
        <taxon>Zeiogadaria</taxon>
        <taxon>Gadariae</taxon>
        <taxon>Gadiformes</taxon>
        <taxon>Muraenolepidoidei</taxon>
        <taxon>Muraenolepididae</taxon>
        <taxon>Muraenolepis</taxon>
    </lineage>
</organism>
<protein>
    <recommendedName>
        <fullName evidence="3">MRH domain-containing protein</fullName>
    </recommendedName>
</protein>
<dbReference type="EMBL" id="JANIIK010000118">
    <property type="protein sequence ID" value="KAJ3585012.1"/>
    <property type="molecule type" value="Genomic_DNA"/>
</dbReference>
<feature type="non-terminal residue" evidence="4">
    <location>
        <position position="110"/>
    </location>
</feature>
<feature type="domain" description="MRH" evidence="3">
    <location>
        <begin position="1"/>
        <end position="99"/>
    </location>
</feature>
<dbReference type="Pfam" id="PF13015">
    <property type="entry name" value="PRKCSH_1"/>
    <property type="match status" value="1"/>
</dbReference>
<dbReference type="GO" id="GO:0006491">
    <property type="term" value="P:N-glycan processing"/>
    <property type="evidence" value="ECO:0007669"/>
    <property type="project" value="TreeGrafter"/>
</dbReference>
<dbReference type="Gene3D" id="2.70.130.10">
    <property type="entry name" value="Mannose-6-phosphate receptor binding domain"/>
    <property type="match status" value="1"/>
</dbReference>
<dbReference type="InterPro" id="IPR009011">
    <property type="entry name" value="Man6P_isomerase_rcpt-bd_dom_sf"/>
</dbReference>
<evidence type="ECO:0000256" key="2">
    <source>
        <dbReference type="ARBA" id="ARBA00023157"/>
    </source>
</evidence>
<dbReference type="OrthoDB" id="28322at2759"/>
<dbReference type="InterPro" id="IPR044865">
    <property type="entry name" value="MRH_dom"/>
</dbReference>
<keyword evidence="1" id="KW-0732">Signal</keyword>
<gene>
    <name evidence="4" type="ORF">NHX12_013735</name>
</gene>
<dbReference type="InterPro" id="IPR039794">
    <property type="entry name" value="Gtb1-like"/>
</dbReference>
<name>A0A9Q0I339_9TELE</name>
<evidence type="ECO:0000313" key="5">
    <source>
        <dbReference type="Proteomes" id="UP001148018"/>
    </source>
</evidence>
<reference evidence="4" key="1">
    <citation type="submission" date="2022-07" db="EMBL/GenBank/DDBJ databases">
        <title>Chromosome-level genome of Muraenolepis orangiensis.</title>
        <authorList>
            <person name="Kim J."/>
        </authorList>
    </citation>
    <scope>NUCLEOTIDE SEQUENCE</scope>
    <source>
        <strain evidence="4">KU_S4_2022</strain>
        <tissue evidence="4">Muscle</tissue>
    </source>
</reference>
<dbReference type="GO" id="GO:0017177">
    <property type="term" value="C:glucosidase II complex"/>
    <property type="evidence" value="ECO:0007669"/>
    <property type="project" value="TreeGrafter"/>
</dbReference>
<keyword evidence="2" id="KW-1015">Disulfide bond</keyword>
<dbReference type="PANTHER" id="PTHR12630:SF22">
    <property type="entry name" value="GLUCOSIDASE 2 SUBUNIT BETA"/>
    <property type="match status" value="1"/>
</dbReference>
<evidence type="ECO:0000259" key="3">
    <source>
        <dbReference type="PROSITE" id="PS51914"/>
    </source>
</evidence>
<accession>A0A9Q0I339</accession>
<proteinExistence type="predicted"/>
<dbReference type="GO" id="GO:0001889">
    <property type="term" value="P:liver development"/>
    <property type="evidence" value="ECO:0007669"/>
    <property type="project" value="TreeGrafter"/>
</dbReference>
<dbReference type="PANTHER" id="PTHR12630">
    <property type="entry name" value="N-LINKED OLIGOSACCHARIDE PROCESSING"/>
    <property type="match status" value="1"/>
</dbReference>
<dbReference type="AlphaFoldDB" id="A0A9Q0I339"/>